<dbReference type="RefSeq" id="WP_380007678.1">
    <property type="nucleotide sequence ID" value="NZ_JBHLYR010000024.1"/>
</dbReference>
<evidence type="ECO:0000256" key="9">
    <source>
        <dbReference type="ARBA" id="ARBA00022842"/>
    </source>
</evidence>
<comment type="catalytic activity">
    <reaction evidence="11">
        <text>L-seryl-[protein] + ATP = O-phospho-L-seryl-[protein] + ADP + H(+)</text>
        <dbReference type="Rhea" id="RHEA:17989"/>
        <dbReference type="Rhea" id="RHEA-COMP:9863"/>
        <dbReference type="Rhea" id="RHEA-COMP:11604"/>
        <dbReference type="ChEBI" id="CHEBI:15378"/>
        <dbReference type="ChEBI" id="CHEBI:29999"/>
        <dbReference type="ChEBI" id="CHEBI:30616"/>
        <dbReference type="ChEBI" id="CHEBI:83421"/>
        <dbReference type="ChEBI" id="CHEBI:456216"/>
        <dbReference type="EC" id="2.7.11.1"/>
    </reaction>
</comment>
<feature type="region of interest" description="Disordered" evidence="12">
    <location>
        <begin position="236"/>
        <end position="258"/>
    </location>
</feature>
<dbReference type="EMBL" id="JBHLYR010000024">
    <property type="protein sequence ID" value="MFB9991862.1"/>
    <property type="molecule type" value="Genomic_DNA"/>
</dbReference>
<feature type="domain" description="RIO kinase" evidence="13">
    <location>
        <begin position="34"/>
        <end position="321"/>
    </location>
</feature>
<dbReference type="InterPro" id="IPR018934">
    <property type="entry name" value="RIO_dom"/>
</dbReference>
<comment type="caution">
    <text evidence="14">The sequence shown here is derived from an EMBL/GenBank/DDBJ whole genome shotgun (WGS) entry which is preliminary data.</text>
</comment>
<keyword evidence="8" id="KW-0067">ATP-binding</keyword>
<dbReference type="EC" id="2.7.11.1" evidence="2"/>
<evidence type="ECO:0000256" key="8">
    <source>
        <dbReference type="ARBA" id="ARBA00022840"/>
    </source>
</evidence>
<evidence type="ECO:0000256" key="10">
    <source>
        <dbReference type="ARBA" id="ARBA00047899"/>
    </source>
</evidence>
<evidence type="ECO:0000256" key="4">
    <source>
        <dbReference type="ARBA" id="ARBA00022679"/>
    </source>
</evidence>
<evidence type="ECO:0000256" key="3">
    <source>
        <dbReference type="ARBA" id="ARBA00022527"/>
    </source>
</evidence>
<dbReference type="Gene3D" id="3.30.200.20">
    <property type="entry name" value="Phosphorylase Kinase, domain 1"/>
    <property type="match status" value="1"/>
</dbReference>
<proteinExistence type="inferred from homology"/>
<keyword evidence="6" id="KW-0547">Nucleotide-binding</keyword>
<dbReference type="InterPro" id="IPR000687">
    <property type="entry name" value="RIO_kinase"/>
</dbReference>
<comment type="catalytic activity">
    <reaction evidence="10">
        <text>L-threonyl-[protein] + ATP = O-phospho-L-threonyl-[protein] + ADP + H(+)</text>
        <dbReference type="Rhea" id="RHEA:46608"/>
        <dbReference type="Rhea" id="RHEA-COMP:11060"/>
        <dbReference type="Rhea" id="RHEA-COMP:11605"/>
        <dbReference type="ChEBI" id="CHEBI:15378"/>
        <dbReference type="ChEBI" id="CHEBI:30013"/>
        <dbReference type="ChEBI" id="CHEBI:30616"/>
        <dbReference type="ChEBI" id="CHEBI:61977"/>
        <dbReference type="ChEBI" id="CHEBI:456216"/>
        <dbReference type="EC" id="2.7.11.1"/>
    </reaction>
</comment>
<protein>
    <recommendedName>
        <fullName evidence="2">non-specific serine/threonine protein kinase</fullName>
        <ecNumber evidence="2">2.7.11.1</ecNumber>
    </recommendedName>
</protein>
<evidence type="ECO:0000256" key="6">
    <source>
        <dbReference type="ARBA" id="ARBA00022741"/>
    </source>
</evidence>
<feature type="region of interest" description="Disordered" evidence="12">
    <location>
        <begin position="307"/>
        <end position="335"/>
    </location>
</feature>
<dbReference type="PANTHER" id="PTHR45723">
    <property type="entry name" value="SERINE/THREONINE-PROTEIN KINASE RIO1"/>
    <property type="match status" value="1"/>
</dbReference>
<dbReference type="InterPro" id="IPR011009">
    <property type="entry name" value="Kinase-like_dom_sf"/>
</dbReference>
<evidence type="ECO:0000313" key="15">
    <source>
        <dbReference type="Proteomes" id="UP001589733"/>
    </source>
</evidence>
<dbReference type="Gene3D" id="1.10.510.10">
    <property type="entry name" value="Transferase(Phosphotransferase) domain 1"/>
    <property type="match status" value="1"/>
</dbReference>
<dbReference type="Pfam" id="PF01163">
    <property type="entry name" value="RIO1"/>
    <property type="match status" value="2"/>
</dbReference>
<keyword evidence="7" id="KW-0418">Kinase</keyword>
<evidence type="ECO:0000313" key="14">
    <source>
        <dbReference type="EMBL" id="MFB9991862.1"/>
    </source>
</evidence>
<keyword evidence="3" id="KW-0723">Serine/threonine-protein kinase</keyword>
<feature type="region of interest" description="Disordered" evidence="12">
    <location>
        <begin position="1"/>
        <end position="32"/>
    </location>
</feature>
<evidence type="ECO:0000256" key="12">
    <source>
        <dbReference type="SAM" id="MobiDB-lite"/>
    </source>
</evidence>
<keyword evidence="15" id="KW-1185">Reference proteome</keyword>
<keyword evidence="5" id="KW-0479">Metal-binding</keyword>
<organism evidence="14 15">
    <name type="scientific">Deinococcus oregonensis</name>
    <dbReference type="NCBI Taxonomy" id="1805970"/>
    <lineage>
        <taxon>Bacteria</taxon>
        <taxon>Thermotogati</taxon>
        <taxon>Deinococcota</taxon>
        <taxon>Deinococci</taxon>
        <taxon>Deinococcales</taxon>
        <taxon>Deinococcaceae</taxon>
        <taxon>Deinococcus</taxon>
    </lineage>
</organism>
<reference evidence="14 15" key="1">
    <citation type="submission" date="2024-09" db="EMBL/GenBank/DDBJ databases">
        <authorList>
            <person name="Sun Q."/>
            <person name="Mori K."/>
        </authorList>
    </citation>
    <scope>NUCLEOTIDE SEQUENCE [LARGE SCALE GENOMIC DNA]</scope>
    <source>
        <strain evidence="14 15">JCM 13503</strain>
    </source>
</reference>
<evidence type="ECO:0000259" key="13">
    <source>
        <dbReference type="SMART" id="SM00090"/>
    </source>
</evidence>
<evidence type="ECO:0000256" key="5">
    <source>
        <dbReference type="ARBA" id="ARBA00022723"/>
    </source>
</evidence>
<keyword evidence="9" id="KW-0460">Magnesium</keyword>
<evidence type="ECO:0000256" key="2">
    <source>
        <dbReference type="ARBA" id="ARBA00012513"/>
    </source>
</evidence>
<sequence length="335" mass="37445">MSQRGGQDWLDTELNDLDTGPERKEKHKVKKPLGRRKLATLKKGAEGEADEIIQRLTELGHITEIVAELKSGKEATAYVARGPRGSILVKLYRELEARSFKNDAIYREGQTVLDERARKAMQSRSLKGLAMLQMGWVTAEYAHLWKLWNAGLSVPEPLVGPSPFEYEKTTPAVLMRLIGTEDAPAPRLSDAVLTPTQARSAWEQSLNGMAHLLRLGYVHGDYSTYNLLWQLDSQQDLQQDAGPDSESQAEEDGNELQHMDSTKIQNEEAGTVVIIDFPQLTTRQNPNFAQLLRRDADSLSMSFRRHGIQQSGEATLKEVQKRALGPAPTPRVVLP</sequence>
<evidence type="ECO:0000256" key="11">
    <source>
        <dbReference type="ARBA" id="ARBA00048679"/>
    </source>
</evidence>
<dbReference type="InterPro" id="IPR051272">
    <property type="entry name" value="RIO-type_Ser/Thr_kinase"/>
</dbReference>
<dbReference type="Proteomes" id="UP001589733">
    <property type="component" value="Unassembled WGS sequence"/>
</dbReference>
<comment type="similarity">
    <text evidence="1">Belongs to the protein kinase superfamily. RIO-type Ser/Thr kinase family.</text>
</comment>
<accession>A0ABV6AWH9</accession>
<dbReference type="SMART" id="SM00090">
    <property type="entry name" value="RIO"/>
    <property type="match status" value="1"/>
</dbReference>
<name>A0ABV6AWH9_9DEIO</name>
<evidence type="ECO:0000256" key="1">
    <source>
        <dbReference type="ARBA" id="ARBA00009196"/>
    </source>
</evidence>
<dbReference type="SUPFAM" id="SSF56112">
    <property type="entry name" value="Protein kinase-like (PK-like)"/>
    <property type="match status" value="1"/>
</dbReference>
<gene>
    <name evidence="14" type="ORF">ACFFLM_07765</name>
</gene>
<keyword evidence="4" id="KW-0808">Transferase</keyword>
<evidence type="ECO:0000256" key="7">
    <source>
        <dbReference type="ARBA" id="ARBA00022777"/>
    </source>
</evidence>